<feature type="transmembrane region" description="Helical" evidence="1">
    <location>
        <begin position="40"/>
        <end position="67"/>
    </location>
</feature>
<dbReference type="Gene3D" id="3.20.20.450">
    <property type="entry name" value="EAL domain"/>
    <property type="match status" value="1"/>
</dbReference>
<dbReference type="PANTHER" id="PTHR44757:SF2">
    <property type="entry name" value="BIOFILM ARCHITECTURE MAINTENANCE PROTEIN MBAA"/>
    <property type="match status" value="1"/>
</dbReference>
<protein>
    <submittedName>
        <fullName evidence="6">Bifunctional diguanylate cyclase/phosphodiesterase</fullName>
    </submittedName>
</protein>
<dbReference type="Proteomes" id="UP001500657">
    <property type="component" value="Unassembled WGS sequence"/>
</dbReference>
<dbReference type="SMART" id="SM00267">
    <property type="entry name" value="GGDEF"/>
    <property type="match status" value="1"/>
</dbReference>
<keyword evidence="7" id="KW-1185">Reference proteome</keyword>
<dbReference type="Pfam" id="PF00990">
    <property type="entry name" value="GGDEF"/>
    <property type="match status" value="1"/>
</dbReference>
<dbReference type="InterPro" id="IPR035919">
    <property type="entry name" value="EAL_sf"/>
</dbReference>
<dbReference type="PROSITE" id="PS50887">
    <property type="entry name" value="GGDEF"/>
    <property type="match status" value="1"/>
</dbReference>
<dbReference type="Pfam" id="PF00563">
    <property type="entry name" value="EAL"/>
    <property type="match status" value="1"/>
</dbReference>
<evidence type="ECO:0000259" key="3">
    <source>
        <dbReference type="PROSITE" id="PS50883"/>
    </source>
</evidence>
<keyword evidence="1" id="KW-1133">Transmembrane helix</keyword>
<comment type="caution">
    <text evidence="6">The sequence shown here is derived from an EMBL/GenBank/DDBJ whole genome shotgun (WGS) entry which is preliminary data.</text>
</comment>
<organism evidence="6 7">
    <name type="scientific">Rhodanobacter caeni</name>
    <dbReference type="NCBI Taxonomy" id="657654"/>
    <lineage>
        <taxon>Bacteria</taxon>
        <taxon>Pseudomonadati</taxon>
        <taxon>Pseudomonadota</taxon>
        <taxon>Gammaproteobacteria</taxon>
        <taxon>Lysobacterales</taxon>
        <taxon>Rhodanobacteraceae</taxon>
        <taxon>Rhodanobacter</taxon>
    </lineage>
</organism>
<feature type="transmembrane region" description="Helical" evidence="1">
    <location>
        <begin position="172"/>
        <end position="198"/>
    </location>
</feature>
<proteinExistence type="predicted"/>
<reference evidence="6 7" key="1">
    <citation type="journal article" date="2019" name="Int. J. Syst. Evol. Microbiol.">
        <title>The Global Catalogue of Microorganisms (GCM) 10K type strain sequencing project: providing services to taxonomists for standard genome sequencing and annotation.</title>
        <authorList>
            <consortium name="The Broad Institute Genomics Platform"/>
            <consortium name="The Broad Institute Genome Sequencing Center for Infectious Disease"/>
            <person name="Wu L."/>
            <person name="Ma J."/>
        </authorList>
    </citation>
    <scope>NUCLEOTIDE SEQUENCE [LARGE SCALE GENOMIC DNA]</scope>
    <source>
        <strain evidence="6 7">JCM 16242</strain>
    </source>
</reference>
<dbReference type="SUPFAM" id="SSF55073">
    <property type="entry name" value="Nucleotide cyclase"/>
    <property type="match status" value="1"/>
</dbReference>
<dbReference type="InterPro" id="IPR029787">
    <property type="entry name" value="Nucleotide_cyclase"/>
</dbReference>
<keyword evidence="2" id="KW-0175">Coiled coil</keyword>
<name>A0ABN0UJJ0_9GAMM</name>
<dbReference type="PROSITE" id="PS50924">
    <property type="entry name" value="MHYT"/>
    <property type="match status" value="1"/>
</dbReference>
<dbReference type="InterPro" id="IPR052155">
    <property type="entry name" value="Biofilm_reg_signaling"/>
</dbReference>
<feature type="domain" description="MHYT" evidence="5">
    <location>
        <begin position="5"/>
        <end position="199"/>
    </location>
</feature>
<keyword evidence="1" id="KW-0812">Transmembrane</keyword>
<dbReference type="PROSITE" id="PS50883">
    <property type="entry name" value="EAL"/>
    <property type="match status" value="1"/>
</dbReference>
<keyword evidence="1" id="KW-0472">Membrane</keyword>
<feature type="domain" description="EAL" evidence="3">
    <location>
        <begin position="443"/>
        <end position="696"/>
    </location>
</feature>
<accession>A0ABN0UJJ0</accession>
<dbReference type="SMART" id="SM00052">
    <property type="entry name" value="EAL"/>
    <property type="match status" value="1"/>
</dbReference>
<evidence type="ECO:0000259" key="5">
    <source>
        <dbReference type="PROSITE" id="PS50924"/>
    </source>
</evidence>
<dbReference type="CDD" id="cd01948">
    <property type="entry name" value="EAL"/>
    <property type="match status" value="1"/>
</dbReference>
<dbReference type="CDD" id="cd01949">
    <property type="entry name" value="GGDEF"/>
    <property type="match status" value="1"/>
</dbReference>
<dbReference type="Pfam" id="PF03707">
    <property type="entry name" value="MHYT"/>
    <property type="match status" value="3"/>
</dbReference>
<dbReference type="InterPro" id="IPR005330">
    <property type="entry name" value="MHYT_dom"/>
</dbReference>
<dbReference type="SUPFAM" id="SSF141868">
    <property type="entry name" value="EAL domain-like"/>
    <property type="match status" value="1"/>
</dbReference>
<dbReference type="NCBIfam" id="TIGR00254">
    <property type="entry name" value="GGDEF"/>
    <property type="match status" value="1"/>
</dbReference>
<dbReference type="EMBL" id="BAAAFO010000003">
    <property type="protein sequence ID" value="GAA0252669.1"/>
    <property type="molecule type" value="Genomic_DNA"/>
</dbReference>
<dbReference type="Gene3D" id="3.30.70.270">
    <property type="match status" value="1"/>
</dbReference>
<feature type="transmembrane region" description="Helical" evidence="1">
    <location>
        <begin position="104"/>
        <end position="124"/>
    </location>
</feature>
<evidence type="ECO:0000256" key="2">
    <source>
        <dbReference type="SAM" id="Coils"/>
    </source>
</evidence>
<feature type="transmembrane region" description="Helical" evidence="1">
    <location>
        <begin position="6"/>
        <end position="28"/>
    </location>
</feature>
<evidence type="ECO:0000259" key="4">
    <source>
        <dbReference type="PROSITE" id="PS50887"/>
    </source>
</evidence>
<feature type="domain" description="GGDEF" evidence="4">
    <location>
        <begin position="302"/>
        <end position="434"/>
    </location>
</feature>
<dbReference type="InterPro" id="IPR001633">
    <property type="entry name" value="EAL_dom"/>
</dbReference>
<gene>
    <name evidence="6" type="ORF">GCM10009126_17460</name>
</gene>
<feature type="transmembrane region" description="Helical" evidence="1">
    <location>
        <begin position="136"/>
        <end position="160"/>
    </location>
</feature>
<dbReference type="PANTHER" id="PTHR44757">
    <property type="entry name" value="DIGUANYLATE CYCLASE DGCP"/>
    <property type="match status" value="1"/>
</dbReference>
<dbReference type="InterPro" id="IPR043128">
    <property type="entry name" value="Rev_trsase/Diguanyl_cyclase"/>
</dbReference>
<evidence type="ECO:0000313" key="7">
    <source>
        <dbReference type="Proteomes" id="UP001500657"/>
    </source>
</evidence>
<dbReference type="InterPro" id="IPR000160">
    <property type="entry name" value="GGDEF_dom"/>
</dbReference>
<evidence type="ECO:0000256" key="1">
    <source>
        <dbReference type="PROSITE-ProRule" id="PRU00244"/>
    </source>
</evidence>
<feature type="coiled-coil region" evidence="2">
    <location>
        <begin position="244"/>
        <end position="271"/>
    </location>
</feature>
<feature type="transmembrane region" description="Helical" evidence="1">
    <location>
        <begin position="218"/>
        <end position="236"/>
    </location>
</feature>
<feature type="transmembrane region" description="Helical" evidence="1">
    <location>
        <begin position="79"/>
        <end position="97"/>
    </location>
</feature>
<sequence length="703" mass="75551">MNQHYDLGVVALSMLVAAYASYVALDLARRVRNTDSRSSILWTVGGALVLGSGIWSMHFVGMLAMHLPIEVGYDPLTTLLSWIAAVVVSIVALRLAARDTLRPASLTAGSLAMGGGICAMHYIGMAALQLSLPVIWQPWLVALSIAIACVASASALLIFFGMRKLHGLRARGAQVVAALVMGLAIGGMHYTGMAAAHFPADAICLSVDGLAGRSLDTMVVLASVILLSLTLFTSLLDARLHAKASRLASSLQSVNAQLQDANAELQRLAFMDPLTDLANRALFEERLARALDRADRKSPDPARLAVLFIDLDGFKPINDSYGHGEGDAVLCQVAARLRAISRNNDMPARVGGDEFVLLAEDIGGVPDARATAARVLQALAQPYQLSSRQVTLSCSIGVVVYPDHGHRDVLMTSADAAMYAAKRAGGSTYTVFEPQMHVDARRQMELQQALRGAAERGELALHYQPKIDSQSGRTLGLEALLRWTHPQLGAVSPGVFIPIAERFGLIIAIGDWVIEQACRQLAAWAREGITLCVAINLSAHQLRLPDLIERLRQALQRHGVAARQLICEITETVAMEDTEATERTLQQLGELGVELSIDDFGTGYSSLAYLRKLRVQQLKIDHGFVRDLADSADARAVVSAVVQLAHALGLRVVAEGVETPEQRAILVDMGCDELQGFYFAKPMSAQALASAGLLDCSPESRNQ</sequence>
<evidence type="ECO:0000313" key="6">
    <source>
        <dbReference type="EMBL" id="GAA0252669.1"/>
    </source>
</evidence>